<reference evidence="1" key="1">
    <citation type="submission" date="2020-10" db="EMBL/GenBank/DDBJ databases">
        <authorList>
            <person name="Abbas A."/>
            <person name="Razzaq R."/>
            <person name="Waqas M."/>
            <person name="Abbas N."/>
            <person name="Nielsen T.K."/>
            <person name="Hansen L.H."/>
            <person name="Hussain S."/>
            <person name="Shahid M."/>
        </authorList>
    </citation>
    <scope>NUCLEOTIDE SEQUENCE</scope>
    <source>
        <strain evidence="1">S14</strain>
    </source>
</reference>
<evidence type="ECO:0000313" key="2">
    <source>
        <dbReference type="Proteomes" id="UP001181622"/>
    </source>
</evidence>
<organism evidence="1 2">
    <name type="scientific">Chelatococcus sambhunathii</name>
    <dbReference type="NCBI Taxonomy" id="363953"/>
    <lineage>
        <taxon>Bacteria</taxon>
        <taxon>Pseudomonadati</taxon>
        <taxon>Pseudomonadota</taxon>
        <taxon>Alphaproteobacteria</taxon>
        <taxon>Hyphomicrobiales</taxon>
        <taxon>Chelatococcaceae</taxon>
        <taxon>Chelatococcus</taxon>
    </lineage>
</organism>
<name>A0ABU1DE55_9HYPH</name>
<comment type="caution">
    <text evidence="1">The sequence shown here is derived from an EMBL/GenBank/DDBJ whole genome shotgun (WGS) entry which is preliminary data.</text>
</comment>
<dbReference type="SUPFAM" id="SSF53335">
    <property type="entry name" value="S-adenosyl-L-methionine-dependent methyltransferases"/>
    <property type="match status" value="1"/>
</dbReference>
<evidence type="ECO:0000313" key="1">
    <source>
        <dbReference type="EMBL" id="MDR4306386.1"/>
    </source>
</evidence>
<dbReference type="Pfam" id="PF13489">
    <property type="entry name" value="Methyltransf_23"/>
    <property type="match status" value="1"/>
</dbReference>
<gene>
    <name evidence="1" type="ORF">IHQ68_07120</name>
</gene>
<dbReference type="RefSeq" id="WP_309390235.1">
    <property type="nucleotide sequence ID" value="NZ_JADBEO010000011.1"/>
</dbReference>
<protein>
    <submittedName>
        <fullName evidence="1">Methyltransferase</fullName>
    </submittedName>
</protein>
<keyword evidence="2" id="KW-1185">Reference proteome</keyword>
<dbReference type="InterPro" id="IPR029063">
    <property type="entry name" value="SAM-dependent_MTases_sf"/>
</dbReference>
<dbReference type="EMBL" id="JADBEO010000011">
    <property type="protein sequence ID" value="MDR4306386.1"/>
    <property type="molecule type" value="Genomic_DNA"/>
</dbReference>
<accession>A0ABU1DE55</accession>
<keyword evidence="1" id="KW-0808">Transferase</keyword>
<dbReference type="Gene3D" id="3.40.50.150">
    <property type="entry name" value="Vaccinia Virus protein VP39"/>
    <property type="match status" value="1"/>
</dbReference>
<dbReference type="GO" id="GO:0008168">
    <property type="term" value="F:methyltransferase activity"/>
    <property type="evidence" value="ECO:0007669"/>
    <property type="project" value="UniProtKB-KW"/>
</dbReference>
<dbReference type="Proteomes" id="UP001181622">
    <property type="component" value="Unassembled WGS sequence"/>
</dbReference>
<sequence>MDLKEEALLGDRVHEHWYYRAKLAALLKATEDLPAGVALDVGAGAGFFSRALLAAGRAQKAICVDPGYPADSDETVAGRPLQFRRALEGDASDVSLVMMMDVLEHVPDDVGLARDYVERLPSGARVIATVPAFQWMWSGHDVFLEHYRRYDLPQLEKTLVDAGLRIEFGSYFYGAVFPAAVAFRMAKRAFGGDMEPKSDMRRFNPVMNALFWGACRAELPFMRRNRIAGLSVFARAVKD</sequence>
<keyword evidence="1" id="KW-0489">Methyltransferase</keyword>
<dbReference type="GO" id="GO:0032259">
    <property type="term" value="P:methylation"/>
    <property type="evidence" value="ECO:0007669"/>
    <property type="project" value="UniProtKB-KW"/>
</dbReference>
<proteinExistence type="predicted"/>